<proteinExistence type="predicted"/>
<reference evidence="2" key="1">
    <citation type="submission" date="2022-11" db="UniProtKB">
        <authorList>
            <consortium name="WormBaseParasite"/>
        </authorList>
    </citation>
    <scope>IDENTIFICATION</scope>
</reference>
<evidence type="ECO:0000313" key="1">
    <source>
        <dbReference type="Proteomes" id="UP000887565"/>
    </source>
</evidence>
<name>A0A915JFF0_ROMCU</name>
<protein>
    <submittedName>
        <fullName evidence="2">Uncharacterized protein</fullName>
    </submittedName>
</protein>
<dbReference type="AlphaFoldDB" id="A0A915JFF0"/>
<sequence length="61" mass="6713">MERDELMKIAAVVCNCNGIVQCVGNAGRAVQRRCFATFDALARCFAVAKLKPCRYNNAEDS</sequence>
<keyword evidence="1" id="KW-1185">Reference proteome</keyword>
<evidence type="ECO:0000313" key="2">
    <source>
        <dbReference type="WBParaSite" id="nRc.2.0.1.t24276-RA"/>
    </source>
</evidence>
<dbReference type="WBParaSite" id="nRc.2.0.1.t24276-RA">
    <property type="protein sequence ID" value="nRc.2.0.1.t24276-RA"/>
    <property type="gene ID" value="nRc.2.0.1.g24276"/>
</dbReference>
<accession>A0A915JFF0</accession>
<dbReference type="Proteomes" id="UP000887565">
    <property type="component" value="Unplaced"/>
</dbReference>
<organism evidence="1 2">
    <name type="scientific">Romanomermis culicivorax</name>
    <name type="common">Nematode worm</name>
    <dbReference type="NCBI Taxonomy" id="13658"/>
    <lineage>
        <taxon>Eukaryota</taxon>
        <taxon>Metazoa</taxon>
        <taxon>Ecdysozoa</taxon>
        <taxon>Nematoda</taxon>
        <taxon>Enoplea</taxon>
        <taxon>Dorylaimia</taxon>
        <taxon>Mermithida</taxon>
        <taxon>Mermithoidea</taxon>
        <taxon>Mermithidae</taxon>
        <taxon>Romanomermis</taxon>
    </lineage>
</organism>